<keyword evidence="2" id="KW-0732">Signal</keyword>
<dbReference type="AlphaFoldDB" id="A0A210PWN3"/>
<keyword evidence="5" id="KW-1185">Reference proteome</keyword>
<reference evidence="4 5" key="1">
    <citation type="journal article" date="2017" name="Nat. Ecol. Evol.">
        <title>Scallop genome provides insights into evolution of bilaterian karyotype and development.</title>
        <authorList>
            <person name="Wang S."/>
            <person name="Zhang J."/>
            <person name="Jiao W."/>
            <person name="Li J."/>
            <person name="Xun X."/>
            <person name="Sun Y."/>
            <person name="Guo X."/>
            <person name="Huan P."/>
            <person name="Dong B."/>
            <person name="Zhang L."/>
            <person name="Hu X."/>
            <person name="Sun X."/>
            <person name="Wang J."/>
            <person name="Zhao C."/>
            <person name="Wang Y."/>
            <person name="Wang D."/>
            <person name="Huang X."/>
            <person name="Wang R."/>
            <person name="Lv J."/>
            <person name="Li Y."/>
            <person name="Zhang Z."/>
            <person name="Liu B."/>
            <person name="Lu W."/>
            <person name="Hui Y."/>
            <person name="Liang J."/>
            <person name="Zhou Z."/>
            <person name="Hou R."/>
            <person name="Li X."/>
            <person name="Liu Y."/>
            <person name="Li H."/>
            <person name="Ning X."/>
            <person name="Lin Y."/>
            <person name="Zhao L."/>
            <person name="Xing Q."/>
            <person name="Dou J."/>
            <person name="Li Y."/>
            <person name="Mao J."/>
            <person name="Guo H."/>
            <person name="Dou H."/>
            <person name="Li T."/>
            <person name="Mu C."/>
            <person name="Jiang W."/>
            <person name="Fu Q."/>
            <person name="Fu X."/>
            <person name="Miao Y."/>
            <person name="Liu J."/>
            <person name="Yu Q."/>
            <person name="Li R."/>
            <person name="Liao H."/>
            <person name="Li X."/>
            <person name="Kong Y."/>
            <person name="Jiang Z."/>
            <person name="Chourrout D."/>
            <person name="Li R."/>
            <person name="Bao Z."/>
        </authorList>
    </citation>
    <scope>NUCLEOTIDE SEQUENCE [LARGE SCALE GENOMIC DNA]</scope>
    <source>
        <strain evidence="4 5">PY_sf001</strain>
    </source>
</reference>
<sequence>MKEHFLWLVLIMASLLSGSNSKIFRDDILHTDFQTSNTDFTLEIYKRLTKMSTDGNLFYSPFSISAAMSMVYLGAREQTAAQMVSPLSIQSLGQRVHEAYEDYLQVVMAKNENVTLQIANRLYPHSKAGIVPSFIELCAKHYQADTKLMDYAQYETARKEINEWVSQQTAEKIKDLLPQGSLNPLTMMVLVNAIYFKGDWETKFDDKVTRDMTFHTLKGQQKTVKMMFQKATRFPLKHDDELKCEVLELPYKGNSLSMVIILPNGKNGLSALEEKLTPSKLQGLMKDTSPTKVEVFLPKFKLKSGFELSALFQQMGMTDLFNNNADLSGIDESRMTYVSAIFHQAFVDVNEEGTEAAAATAVVMMKRSLPRPPLQFRADHPFMFVIRDNRSDTILFVGRFVDVVSSQEKDEL</sequence>
<comment type="caution">
    <text evidence="4">The sequence shown here is derived from an EMBL/GenBank/DDBJ whole genome shotgun (WGS) entry which is preliminary data.</text>
</comment>
<dbReference type="InterPro" id="IPR023796">
    <property type="entry name" value="Serpin_dom"/>
</dbReference>
<dbReference type="Pfam" id="PF00079">
    <property type="entry name" value="Serpin"/>
    <property type="match status" value="1"/>
</dbReference>
<dbReference type="SUPFAM" id="SSF56574">
    <property type="entry name" value="Serpins"/>
    <property type="match status" value="1"/>
</dbReference>
<dbReference type="EMBL" id="NEDP02005440">
    <property type="protein sequence ID" value="OWF40884.1"/>
    <property type="molecule type" value="Genomic_DNA"/>
</dbReference>
<organism evidence="4 5">
    <name type="scientific">Mizuhopecten yessoensis</name>
    <name type="common">Japanese scallop</name>
    <name type="synonym">Patinopecten yessoensis</name>
    <dbReference type="NCBI Taxonomy" id="6573"/>
    <lineage>
        <taxon>Eukaryota</taxon>
        <taxon>Metazoa</taxon>
        <taxon>Spiralia</taxon>
        <taxon>Lophotrochozoa</taxon>
        <taxon>Mollusca</taxon>
        <taxon>Bivalvia</taxon>
        <taxon>Autobranchia</taxon>
        <taxon>Pteriomorphia</taxon>
        <taxon>Pectinida</taxon>
        <taxon>Pectinoidea</taxon>
        <taxon>Pectinidae</taxon>
        <taxon>Mizuhopecten</taxon>
    </lineage>
</organism>
<gene>
    <name evidence="4" type="ORF">KP79_PYT20236</name>
</gene>
<dbReference type="CDD" id="cd00172">
    <property type="entry name" value="serpin"/>
    <property type="match status" value="1"/>
</dbReference>
<dbReference type="Gene3D" id="3.30.497.10">
    <property type="entry name" value="Antithrombin, subunit I, domain 2"/>
    <property type="match status" value="1"/>
</dbReference>
<evidence type="ECO:0000256" key="1">
    <source>
        <dbReference type="ARBA" id="ARBA00006426"/>
    </source>
</evidence>
<dbReference type="SMART" id="SM00093">
    <property type="entry name" value="SERPIN"/>
    <property type="match status" value="1"/>
</dbReference>
<dbReference type="FunFam" id="2.30.39.10:FF:000001">
    <property type="entry name" value="Serpin family B member 2"/>
    <property type="match status" value="1"/>
</dbReference>
<dbReference type="InterPro" id="IPR000215">
    <property type="entry name" value="Serpin_fam"/>
</dbReference>
<dbReference type="InterPro" id="IPR023795">
    <property type="entry name" value="Serpin_CS"/>
</dbReference>
<evidence type="ECO:0000313" key="4">
    <source>
        <dbReference type="EMBL" id="OWF40884.1"/>
    </source>
</evidence>
<dbReference type="Proteomes" id="UP000242188">
    <property type="component" value="Unassembled WGS sequence"/>
</dbReference>
<protein>
    <submittedName>
        <fullName evidence="4">Serpin B8</fullName>
    </submittedName>
</protein>
<evidence type="ECO:0000313" key="5">
    <source>
        <dbReference type="Proteomes" id="UP000242188"/>
    </source>
</evidence>
<dbReference type="InterPro" id="IPR042185">
    <property type="entry name" value="Serpin_sf_2"/>
</dbReference>
<dbReference type="GO" id="GO:0004867">
    <property type="term" value="F:serine-type endopeptidase inhibitor activity"/>
    <property type="evidence" value="ECO:0007669"/>
    <property type="project" value="InterPro"/>
</dbReference>
<dbReference type="Gene3D" id="2.30.39.10">
    <property type="entry name" value="Alpha-1-antitrypsin, domain 1"/>
    <property type="match status" value="1"/>
</dbReference>
<dbReference type="PANTHER" id="PTHR11461">
    <property type="entry name" value="SERINE PROTEASE INHIBITOR, SERPIN"/>
    <property type="match status" value="1"/>
</dbReference>
<dbReference type="InterPro" id="IPR042178">
    <property type="entry name" value="Serpin_sf_1"/>
</dbReference>
<proteinExistence type="inferred from homology"/>
<evidence type="ECO:0000256" key="2">
    <source>
        <dbReference type="SAM" id="SignalP"/>
    </source>
</evidence>
<dbReference type="OrthoDB" id="671595at2759"/>
<dbReference type="InterPro" id="IPR036186">
    <property type="entry name" value="Serpin_sf"/>
</dbReference>
<dbReference type="PANTHER" id="PTHR11461:SF211">
    <property type="entry name" value="GH10112P-RELATED"/>
    <property type="match status" value="1"/>
</dbReference>
<feature type="signal peptide" evidence="2">
    <location>
        <begin position="1"/>
        <end position="21"/>
    </location>
</feature>
<dbReference type="GO" id="GO:0005615">
    <property type="term" value="C:extracellular space"/>
    <property type="evidence" value="ECO:0007669"/>
    <property type="project" value="InterPro"/>
</dbReference>
<feature type="domain" description="Serpin" evidence="3">
    <location>
        <begin position="42"/>
        <end position="403"/>
    </location>
</feature>
<feature type="chain" id="PRO_5012216754" evidence="2">
    <location>
        <begin position="22"/>
        <end position="412"/>
    </location>
</feature>
<name>A0A210PWN3_MIZYE</name>
<dbReference type="FunFam" id="3.30.497.10:FF:000001">
    <property type="entry name" value="Serine protease inhibitor"/>
    <property type="match status" value="1"/>
</dbReference>
<accession>A0A210PWN3</accession>
<comment type="similarity">
    <text evidence="1">Belongs to the serpin family. Ov-serpin subfamily.</text>
</comment>
<dbReference type="STRING" id="6573.A0A210PWN3"/>
<evidence type="ECO:0000259" key="3">
    <source>
        <dbReference type="SMART" id="SM00093"/>
    </source>
</evidence>
<dbReference type="PROSITE" id="PS00284">
    <property type="entry name" value="SERPIN"/>
    <property type="match status" value="1"/>
</dbReference>